<feature type="signal peptide" evidence="5">
    <location>
        <begin position="1"/>
        <end position="17"/>
    </location>
</feature>
<dbReference type="InterPro" id="IPR036423">
    <property type="entry name" value="SOD-like_Cu/Zn_dom_sf"/>
</dbReference>
<keyword evidence="5" id="KW-0732">Signal</keyword>
<dbReference type="Pfam" id="PF00080">
    <property type="entry name" value="Sod_Cu"/>
    <property type="match status" value="1"/>
</dbReference>
<feature type="compositionally biased region" description="Basic and acidic residues" evidence="4">
    <location>
        <begin position="23"/>
        <end position="38"/>
    </location>
</feature>
<evidence type="ECO:0000256" key="5">
    <source>
        <dbReference type="SAM" id="SignalP"/>
    </source>
</evidence>
<keyword evidence="3" id="KW-0479">Metal-binding</keyword>
<evidence type="ECO:0000259" key="6">
    <source>
        <dbReference type="Pfam" id="PF00080"/>
    </source>
</evidence>
<protein>
    <recommendedName>
        <fullName evidence="3">Superoxide dismutase [Cu-Zn]</fullName>
        <ecNumber evidence="3">1.15.1.1</ecNumber>
    </recommendedName>
</protein>
<comment type="similarity">
    <text evidence="1 3">Belongs to the Cu-Zn superoxide dismutase family.</text>
</comment>
<comment type="cofactor">
    <cofactor evidence="3">
        <name>Cu cation</name>
        <dbReference type="ChEBI" id="CHEBI:23378"/>
    </cofactor>
    <text evidence="3">Binds 1 copper ion per subunit.</text>
</comment>
<dbReference type="PANTHER" id="PTHR10003">
    <property type="entry name" value="SUPEROXIDE DISMUTASE CU-ZN -RELATED"/>
    <property type="match status" value="1"/>
</dbReference>
<dbReference type="InterPro" id="IPR001424">
    <property type="entry name" value="SOD_Cu_Zn_dom"/>
</dbReference>
<dbReference type="PROSITE" id="PS51257">
    <property type="entry name" value="PROKAR_LIPOPROTEIN"/>
    <property type="match status" value="1"/>
</dbReference>
<comment type="caution">
    <text evidence="7">The sequence shown here is derived from an EMBL/GenBank/DDBJ whole genome shotgun (WGS) entry which is preliminary data.</text>
</comment>
<evidence type="ECO:0000256" key="1">
    <source>
        <dbReference type="ARBA" id="ARBA00010457"/>
    </source>
</evidence>
<dbReference type="InterPro" id="IPR024134">
    <property type="entry name" value="SOD_Cu/Zn_/chaperone"/>
</dbReference>
<dbReference type="EMBL" id="LGTK01000014">
    <property type="protein sequence ID" value="KPH76502.1"/>
    <property type="molecule type" value="Genomic_DNA"/>
</dbReference>
<dbReference type="Gene3D" id="2.60.40.200">
    <property type="entry name" value="Superoxide dismutase, copper/zinc binding domain"/>
    <property type="match status" value="1"/>
</dbReference>
<comment type="cofactor">
    <cofactor evidence="3">
        <name>Zn(2+)</name>
        <dbReference type="ChEBI" id="CHEBI:29105"/>
    </cofactor>
    <text evidence="3">Binds 1 zinc ion per subunit.</text>
</comment>
<comment type="catalytic activity">
    <reaction evidence="3">
        <text>2 superoxide + 2 H(+) = H2O2 + O2</text>
        <dbReference type="Rhea" id="RHEA:20696"/>
        <dbReference type="ChEBI" id="CHEBI:15378"/>
        <dbReference type="ChEBI" id="CHEBI:15379"/>
        <dbReference type="ChEBI" id="CHEBI:16240"/>
        <dbReference type="ChEBI" id="CHEBI:18421"/>
        <dbReference type="EC" id="1.15.1.1"/>
    </reaction>
</comment>
<keyword evidence="3" id="KW-0560">Oxidoreductase</keyword>
<feature type="domain" description="Superoxide dismutase copper/zinc binding" evidence="6">
    <location>
        <begin position="62"/>
        <end position="192"/>
    </location>
</feature>
<evidence type="ECO:0000256" key="3">
    <source>
        <dbReference type="RuleBase" id="RU000393"/>
    </source>
</evidence>
<evidence type="ECO:0000313" key="7">
    <source>
        <dbReference type="EMBL" id="KPH76502.1"/>
    </source>
</evidence>
<gene>
    <name evidence="7" type="ORF">AFL42_06020</name>
</gene>
<name>A0ABR5MLD4_9BACI</name>
<dbReference type="PROSITE" id="PS00332">
    <property type="entry name" value="SOD_CU_ZN_2"/>
    <property type="match status" value="1"/>
</dbReference>
<evidence type="ECO:0000256" key="4">
    <source>
        <dbReference type="SAM" id="MobiDB-lite"/>
    </source>
</evidence>
<dbReference type="Proteomes" id="UP000037854">
    <property type="component" value="Unassembled WGS sequence"/>
</dbReference>
<keyword evidence="3" id="KW-0186">Copper</keyword>
<dbReference type="EC" id="1.15.1.1" evidence="3"/>
<sequence>MKRFILLMFLTSTVLMACNQTTQDKEENRNSQEPEHQEVNSTVNKNVLVDLKNSDGEVVANASLVESESSGVNISIKGENLPPGGHGFHIHENGSCIAPTFESAGAHFNPTGKKHGFENPEGPHAGDLKNINVGENGKLSIEALADMVTLEKGKKNSLLKEGGTSLVIHSDPDDYVSQPAGNAGDRIACGVIE</sequence>
<feature type="region of interest" description="Disordered" evidence="4">
    <location>
        <begin position="22"/>
        <end position="41"/>
    </location>
</feature>
<dbReference type="InterPro" id="IPR018152">
    <property type="entry name" value="SOD_Cu/Zn_BS"/>
</dbReference>
<evidence type="ECO:0000256" key="2">
    <source>
        <dbReference type="ARBA" id="ARBA00024900"/>
    </source>
</evidence>
<dbReference type="RefSeq" id="WP_060668115.1">
    <property type="nucleotide sequence ID" value="NZ_JARTGE010000069.1"/>
</dbReference>
<reference evidence="7 8" key="1">
    <citation type="submission" date="2015-07" db="EMBL/GenBank/DDBJ databases">
        <title>High-quality draft genome sequence of Oceanobacillus caeni HM6, a bacillus isolated from a human feces.</title>
        <authorList>
            <person name="Kumar J."/>
            <person name="Verma M.K."/>
            <person name="Pandey R."/>
            <person name="Bhambi M."/>
            <person name="Chauhan N."/>
        </authorList>
    </citation>
    <scope>NUCLEOTIDE SEQUENCE [LARGE SCALE GENOMIC DNA]</scope>
    <source>
        <strain evidence="7 8">HM6</strain>
    </source>
</reference>
<keyword evidence="3" id="KW-0862">Zinc</keyword>
<evidence type="ECO:0000313" key="8">
    <source>
        <dbReference type="Proteomes" id="UP000037854"/>
    </source>
</evidence>
<dbReference type="SUPFAM" id="SSF49329">
    <property type="entry name" value="Cu,Zn superoxide dismutase-like"/>
    <property type="match status" value="1"/>
</dbReference>
<organism evidence="7 8">
    <name type="scientific">Oceanobacillus caeni</name>
    <dbReference type="NCBI Taxonomy" id="405946"/>
    <lineage>
        <taxon>Bacteria</taxon>
        <taxon>Bacillati</taxon>
        <taxon>Bacillota</taxon>
        <taxon>Bacilli</taxon>
        <taxon>Bacillales</taxon>
        <taxon>Bacillaceae</taxon>
        <taxon>Oceanobacillus</taxon>
    </lineage>
</organism>
<keyword evidence="8" id="KW-1185">Reference proteome</keyword>
<dbReference type="PRINTS" id="PR00068">
    <property type="entry name" value="CUZNDISMTASE"/>
</dbReference>
<comment type="function">
    <text evidence="2">Destroys radicals which are normally produced within the cells and which are toxic to biological systems. May play a role in favoring mycobacterial survival in phagocytes.</text>
</comment>
<feature type="chain" id="PRO_5045125752" description="Superoxide dismutase [Cu-Zn]" evidence="5">
    <location>
        <begin position="18"/>
        <end position="193"/>
    </location>
</feature>
<accession>A0ABR5MLD4</accession>
<dbReference type="CDD" id="cd00305">
    <property type="entry name" value="Cu-Zn_Superoxide_Dismutase"/>
    <property type="match status" value="1"/>
</dbReference>
<proteinExistence type="inferred from homology"/>